<name>A0A521CL79_9RHOB</name>
<dbReference type="GO" id="GO:0010181">
    <property type="term" value="F:FMN binding"/>
    <property type="evidence" value="ECO:0007669"/>
    <property type="project" value="InterPro"/>
</dbReference>
<keyword evidence="1" id="KW-0285">Flavoprotein</keyword>
<dbReference type="InterPro" id="IPR008254">
    <property type="entry name" value="Flavodoxin/NO_synth"/>
</dbReference>
<keyword evidence="2" id="KW-0288">FMN</keyword>
<dbReference type="PROSITE" id="PS50902">
    <property type="entry name" value="FLAVODOXIN_LIKE"/>
    <property type="match status" value="1"/>
</dbReference>
<evidence type="ECO:0000256" key="2">
    <source>
        <dbReference type="ARBA" id="ARBA00022643"/>
    </source>
</evidence>
<evidence type="ECO:0000313" key="4">
    <source>
        <dbReference type="EMBL" id="SMO59481.1"/>
    </source>
</evidence>
<feature type="domain" description="Flavodoxin-like" evidence="3">
    <location>
        <begin position="3"/>
        <end position="50"/>
    </location>
</feature>
<evidence type="ECO:0000313" key="5">
    <source>
        <dbReference type="Proteomes" id="UP000319555"/>
    </source>
</evidence>
<evidence type="ECO:0000259" key="3">
    <source>
        <dbReference type="PROSITE" id="PS50902"/>
    </source>
</evidence>
<dbReference type="SUPFAM" id="SSF52218">
    <property type="entry name" value="Flavoproteins"/>
    <property type="match status" value="1"/>
</dbReference>
<dbReference type="InterPro" id="IPR029039">
    <property type="entry name" value="Flavoprotein-like_sf"/>
</dbReference>
<accession>A0A521CL79</accession>
<dbReference type="EMBL" id="FXTE01000003">
    <property type="protein sequence ID" value="SMO59481.1"/>
    <property type="molecule type" value="Genomic_DNA"/>
</dbReference>
<organism evidence="4 5">
    <name type="scientific">Ruegeria faecimaris</name>
    <dbReference type="NCBI Taxonomy" id="686389"/>
    <lineage>
        <taxon>Bacteria</taxon>
        <taxon>Pseudomonadati</taxon>
        <taxon>Pseudomonadota</taxon>
        <taxon>Alphaproteobacteria</taxon>
        <taxon>Rhodobacterales</taxon>
        <taxon>Roseobacteraceae</taxon>
        <taxon>Ruegeria</taxon>
    </lineage>
</organism>
<dbReference type="RefSeq" id="WP_185956674.1">
    <property type="nucleotide sequence ID" value="NZ_CANMDC010000023.1"/>
</dbReference>
<dbReference type="AlphaFoldDB" id="A0A521CL79"/>
<dbReference type="Proteomes" id="UP000319555">
    <property type="component" value="Unassembled WGS sequence"/>
</dbReference>
<evidence type="ECO:0000256" key="1">
    <source>
        <dbReference type="ARBA" id="ARBA00022630"/>
    </source>
</evidence>
<keyword evidence="5" id="KW-1185">Reference proteome</keyword>
<sequence>MTVLIAYGTLEGQTAKIAHFINDVVRETSYETKLINASGHPRCLSQWQLE</sequence>
<reference evidence="4 5" key="1">
    <citation type="submission" date="2017-05" db="EMBL/GenBank/DDBJ databases">
        <authorList>
            <person name="Varghese N."/>
            <person name="Submissions S."/>
        </authorList>
    </citation>
    <scope>NUCLEOTIDE SEQUENCE [LARGE SCALE GENOMIC DNA]</scope>
    <source>
        <strain evidence="4 5">DSM 28009</strain>
    </source>
</reference>
<gene>
    <name evidence="4" type="ORF">SAMN06265380_10330</name>
</gene>
<protein>
    <recommendedName>
        <fullName evidence="3">Flavodoxin-like domain-containing protein</fullName>
    </recommendedName>
</protein>
<proteinExistence type="predicted"/>